<evidence type="ECO:0000313" key="2">
    <source>
        <dbReference type="EMBL" id="PRR75431.1"/>
    </source>
</evidence>
<dbReference type="InterPro" id="IPR004155">
    <property type="entry name" value="PBS_lyase_HEAT"/>
</dbReference>
<dbReference type="SUPFAM" id="SSF48371">
    <property type="entry name" value="ARM repeat"/>
    <property type="match status" value="1"/>
</dbReference>
<dbReference type="RefSeq" id="WP_106024079.1">
    <property type="nucleotide sequence ID" value="NZ_PVXN01000011.1"/>
</dbReference>
<dbReference type="Pfam" id="PF13646">
    <property type="entry name" value="HEAT_2"/>
    <property type="match status" value="1"/>
</dbReference>
<accession>A0A2T0AX93</accession>
<keyword evidence="2" id="KW-0456">Lyase</keyword>
<reference evidence="2 3" key="1">
    <citation type="submission" date="2018-03" db="EMBL/GenBank/DDBJ databases">
        <title>Genome sequence of Clostridium thermopalmarium DSM 5974.</title>
        <authorList>
            <person name="Poehlein A."/>
            <person name="Daniel R."/>
        </authorList>
    </citation>
    <scope>NUCLEOTIDE SEQUENCE [LARGE SCALE GENOMIC DNA]</scope>
    <source>
        <strain evidence="2 3">DSM 5974</strain>
    </source>
</reference>
<organism evidence="2 3">
    <name type="scientific">Clostridium thermopalmarium DSM 5974</name>
    <dbReference type="NCBI Taxonomy" id="1121340"/>
    <lineage>
        <taxon>Bacteria</taxon>
        <taxon>Bacillati</taxon>
        <taxon>Bacillota</taxon>
        <taxon>Clostridia</taxon>
        <taxon>Eubacteriales</taxon>
        <taxon>Clostridiaceae</taxon>
        <taxon>Clostridium</taxon>
    </lineage>
</organism>
<dbReference type="OrthoDB" id="1706421at2"/>
<keyword evidence="3" id="KW-1185">Reference proteome</keyword>
<dbReference type="AlphaFoldDB" id="A0A2T0AX93"/>
<dbReference type="Pfam" id="PF03130">
    <property type="entry name" value="HEAT_PBS"/>
    <property type="match status" value="1"/>
</dbReference>
<evidence type="ECO:0000313" key="3">
    <source>
        <dbReference type="Proteomes" id="UP000239614"/>
    </source>
</evidence>
<dbReference type="Gene3D" id="1.25.10.10">
    <property type="entry name" value="Leucine-rich Repeat Variant"/>
    <property type="match status" value="1"/>
</dbReference>
<gene>
    <name evidence="2" type="ORF">CPAL_06200</name>
</gene>
<dbReference type="GO" id="GO:0016829">
    <property type="term" value="F:lyase activity"/>
    <property type="evidence" value="ECO:0007669"/>
    <property type="project" value="UniProtKB-KW"/>
</dbReference>
<comment type="caution">
    <text evidence="2">The sequence shown here is derived from an EMBL/GenBank/DDBJ whole genome shotgun (WGS) entry which is preliminary data.</text>
</comment>
<name>A0A2T0AX93_9CLOT</name>
<dbReference type="Proteomes" id="UP000239614">
    <property type="component" value="Unassembled WGS sequence"/>
</dbReference>
<sequence length="225" mass="26004">MKKGLMRFDWNAIEDYSDEDITYFLFSEGKSIDAICRIRNMDRTTVQNHIIEGKIKYRFLAKSNNTKEFFDAIKLAGKRDKLEVLNSIDEGNKKRLIQFIRNNYADMYPKDKEAAVWILGELKDIESIDIILKASVNKFVNIRRMAVSAMGKIGSNKCEIALIRALDDENSQVVMYAIKALEKIKSIKAKSKIEHIKNTTEKSYLKRASEKYFESISTLLPQQNT</sequence>
<dbReference type="InterPro" id="IPR029491">
    <property type="entry name" value="Helicase_HTH"/>
</dbReference>
<dbReference type="EMBL" id="PVXN01000011">
    <property type="protein sequence ID" value="PRR75431.1"/>
    <property type="molecule type" value="Genomic_DNA"/>
</dbReference>
<dbReference type="InterPro" id="IPR016024">
    <property type="entry name" value="ARM-type_fold"/>
</dbReference>
<proteinExistence type="predicted"/>
<dbReference type="InterPro" id="IPR011989">
    <property type="entry name" value="ARM-like"/>
</dbReference>
<dbReference type="Pfam" id="PF14493">
    <property type="entry name" value="HTH_40"/>
    <property type="match status" value="1"/>
</dbReference>
<evidence type="ECO:0000259" key="1">
    <source>
        <dbReference type="Pfam" id="PF14493"/>
    </source>
</evidence>
<dbReference type="SMART" id="SM00567">
    <property type="entry name" value="EZ_HEAT"/>
    <property type="match status" value="2"/>
</dbReference>
<feature type="domain" description="Helicase Helix-turn-helix" evidence="1">
    <location>
        <begin position="20"/>
        <end position="80"/>
    </location>
</feature>
<protein>
    <submittedName>
        <fullName evidence="2">PBS lyase HEAT-like repeat protein</fullName>
    </submittedName>
</protein>